<dbReference type="PANTHER" id="PTHR43509:SF1">
    <property type="entry name" value="SULFATE ADENYLYLTRANSFERASE"/>
    <property type="match status" value="1"/>
</dbReference>
<evidence type="ECO:0000259" key="9">
    <source>
        <dbReference type="Pfam" id="PF01747"/>
    </source>
</evidence>
<evidence type="ECO:0000256" key="8">
    <source>
        <dbReference type="HAMAP-Rule" id="MF_00066"/>
    </source>
</evidence>
<keyword evidence="4 8" id="KW-0547">Nucleotide-binding</keyword>
<gene>
    <name evidence="8 11" type="primary">sat</name>
    <name evidence="11" type="ORF">M4L21_00685</name>
</gene>
<evidence type="ECO:0000259" key="10">
    <source>
        <dbReference type="Pfam" id="PF14306"/>
    </source>
</evidence>
<dbReference type="Gene3D" id="3.10.400.10">
    <property type="entry name" value="Sulfate adenylyltransferase"/>
    <property type="match status" value="1"/>
</dbReference>
<dbReference type="CDD" id="cd00517">
    <property type="entry name" value="ATPS"/>
    <property type="match status" value="1"/>
</dbReference>
<evidence type="ECO:0000256" key="7">
    <source>
        <dbReference type="ARBA" id="ARBA00049370"/>
    </source>
</evidence>
<comment type="caution">
    <text evidence="11">The sequence shown here is derived from an EMBL/GenBank/DDBJ whole genome shotgun (WGS) entry which is preliminary data.</text>
</comment>
<dbReference type="SUPFAM" id="SSF88697">
    <property type="entry name" value="PUA domain-like"/>
    <property type="match status" value="1"/>
</dbReference>
<dbReference type="HAMAP" id="MF_00066">
    <property type="entry name" value="Sulf_adenylyltr"/>
    <property type="match status" value="1"/>
</dbReference>
<comment type="catalytic activity">
    <reaction evidence="7 8">
        <text>sulfate + ATP + H(+) = adenosine 5'-phosphosulfate + diphosphate</text>
        <dbReference type="Rhea" id="RHEA:18133"/>
        <dbReference type="ChEBI" id="CHEBI:15378"/>
        <dbReference type="ChEBI" id="CHEBI:16189"/>
        <dbReference type="ChEBI" id="CHEBI:30616"/>
        <dbReference type="ChEBI" id="CHEBI:33019"/>
        <dbReference type="ChEBI" id="CHEBI:58243"/>
        <dbReference type="EC" id="2.7.7.4"/>
    </reaction>
</comment>
<dbReference type="InterPro" id="IPR020792">
    <property type="entry name" value="SO4_adenylyltransferase_pro"/>
</dbReference>
<dbReference type="NCBIfam" id="NF003166">
    <property type="entry name" value="PRK04149.1"/>
    <property type="match status" value="1"/>
</dbReference>
<evidence type="ECO:0000313" key="12">
    <source>
        <dbReference type="Proteomes" id="UP001152302"/>
    </source>
</evidence>
<dbReference type="InterPro" id="IPR024951">
    <property type="entry name" value="Sulfurylase_cat_dom"/>
</dbReference>
<dbReference type="Gene3D" id="3.40.50.620">
    <property type="entry name" value="HUPs"/>
    <property type="match status" value="1"/>
</dbReference>
<evidence type="ECO:0000256" key="4">
    <source>
        <dbReference type="ARBA" id="ARBA00022741"/>
    </source>
</evidence>
<evidence type="ECO:0000256" key="1">
    <source>
        <dbReference type="ARBA" id="ARBA00005048"/>
    </source>
</evidence>
<evidence type="ECO:0000256" key="5">
    <source>
        <dbReference type="ARBA" id="ARBA00022840"/>
    </source>
</evidence>
<dbReference type="SUPFAM" id="SSF52374">
    <property type="entry name" value="Nucleotidylyl transferase"/>
    <property type="match status" value="1"/>
</dbReference>
<dbReference type="NCBIfam" id="TIGR00339">
    <property type="entry name" value="sopT"/>
    <property type="match status" value="1"/>
</dbReference>
<sequence length="392" mass="44184">MTLTTETVTNTIEAHGGKLISREADELLKKELLAESQSLSAITLNPWSLSDLELIGIGGFSPLTGFMNEADYKNVVEDLHLSNGLVWSIPITLPVTEDKAKQLDIGTRVALYGEDDHLYGVLELEEKYKYDKEKEAQYVYGTTDVDHPGVKKVYEKGDVYLAGPIYLLDRPKHDEFVDYHLDPSETRQLFNDLKWKTVVGFQTRNPVHRAHEYIQKAALESVDGLLLNPLVGETKSDDIPAAVRMKSYEVILDNYYPENKARLVIYPAAMRYAGPREAILHATVRKNYGCTHFIVGRDHAGVGDYYGTYEAQELISKYEAELGIQILKFEHAFYCKTCENMATAKTCPHDASSHLHLSGTKVREKLKNGESLPKEFSRPEVAEVLIKGLQEQ</sequence>
<dbReference type="Pfam" id="PF01747">
    <property type="entry name" value="ATP-sulfurylase"/>
    <property type="match status" value="1"/>
</dbReference>
<organism evidence="11 12">
    <name type="scientific">Staphylococcus equorum</name>
    <dbReference type="NCBI Taxonomy" id="246432"/>
    <lineage>
        <taxon>Bacteria</taxon>
        <taxon>Bacillati</taxon>
        <taxon>Bacillota</taxon>
        <taxon>Bacilli</taxon>
        <taxon>Bacillales</taxon>
        <taxon>Staphylococcaceae</taxon>
        <taxon>Staphylococcus</taxon>
    </lineage>
</organism>
<keyword evidence="3 8" id="KW-0548">Nucleotidyltransferase</keyword>
<dbReference type="EMBL" id="JAMBPX010000001">
    <property type="protein sequence ID" value="MDG0857828.1"/>
    <property type="molecule type" value="Genomic_DNA"/>
</dbReference>
<dbReference type="PANTHER" id="PTHR43509">
    <property type="match status" value="1"/>
</dbReference>
<proteinExistence type="inferred from homology"/>
<feature type="domain" description="Sulphate adenylyltransferase catalytic" evidence="9">
    <location>
        <begin position="178"/>
        <end position="387"/>
    </location>
</feature>
<keyword evidence="5 8" id="KW-0067">ATP-binding</keyword>
<accession>A0A9X4LCY2</accession>
<dbReference type="GO" id="GO:0000103">
    <property type="term" value="P:sulfate assimilation"/>
    <property type="evidence" value="ECO:0007669"/>
    <property type="project" value="UniProtKB-UniRule"/>
</dbReference>
<evidence type="ECO:0000256" key="6">
    <source>
        <dbReference type="ARBA" id="ARBA00037980"/>
    </source>
</evidence>
<dbReference type="InterPro" id="IPR002650">
    <property type="entry name" value="Sulphate_adenylyltransferase"/>
</dbReference>
<dbReference type="GO" id="GO:0070814">
    <property type="term" value="P:hydrogen sulfide biosynthetic process"/>
    <property type="evidence" value="ECO:0007669"/>
    <property type="project" value="UniProtKB-UniRule"/>
</dbReference>
<comment type="similarity">
    <text evidence="6 8">Belongs to the sulfate adenylyltransferase family.</text>
</comment>
<dbReference type="Pfam" id="PF14306">
    <property type="entry name" value="PUA_2"/>
    <property type="match status" value="1"/>
</dbReference>
<dbReference type="GO" id="GO:0005524">
    <property type="term" value="F:ATP binding"/>
    <property type="evidence" value="ECO:0007669"/>
    <property type="project" value="UniProtKB-KW"/>
</dbReference>
<dbReference type="GO" id="GO:0004781">
    <property type="term" value="F:sulfate adenylyltransferase (ATP) activity"/>
    <property type="evidence" value="ECO:0007669"/>
    <property type="project" value="UniProtKB-UniRule"/>
</dbReference>
<dbReference type="EC" id="2.7.7.4" evidence="8"/>
<evidence type="ECO:0000256" key="2">
    <source>
        <dbReference type="ARBA" id="ARBA00022679"/>
    </source>
</evidence>
<comment type="pathway">
    <text evidence="1 8">Sulfur metabolism; hydrogen sulfide biosynthesis; sulfite from sulfate: step 1/3.</text>
</comment>
<dbReference type="InterPro" id="IPR025980">
    <property type="entry name" value="ATP-Sase_PUA-like_dom"/>
</dbReference>
<keyword evidence="2 8" id="KW-0808">Transferase</keyword>
<dbReference type="RefSeq" id="WP_277580427.1">
    <property type="nucleotide sequence ID" value="NZ_JAMBPV010000001.1"/>
</dbReference>
<protein>
    <recommendedName>
        <fullName evidence="8">Sulfate adenylyltransferase</fullName>
        <ecNumber evidence="8">2.7.7.4</ecNumber>
    </recommendedName>
    <alternativeName>
        <fullName evidence="8">ATP-sulfurylase</fullName>
    </alternativeName>
    <alternativeName>
        <fullName evidence="8">Sulfate adenylate transferase</fullName>
        <shortName evidence="8">SAT</shortName>
    </alternativeName>
</protein>
<name>A0A9X4LCY2_9STAP</name>
<evidence type="ECO:0000313" key="11">
    <source>
        <dbReference type="EMBL" id="MDG0857828.1"/>
    </source>
</evidence>
<evidence type="ECO:0000256" key="3">
    <source>
        <dbReference type="ARBA" id="ARBA00022695"/>
    </source>
</evidence>
<dbReference type="Proteomes" id="UP001152302">
    <property type="component" value="Unassembled WGS sequence"/>
</dbReference>
<dbReference type="AlphaFoldDB" id="A0A9X4LCY2"/>
<feature type="domain" description="ATP-sulfurylase PUA-like" evidence="10">
    <location>
        <begin position="12"/>
        <end position="169"/>
    </location>
</feature>
<dbReference type="InterPro" id="IPR014729">
    <property type="entry name" value="Rossmann-like_a/b/a_fold"/>
</dbReference>
<reference evidence="11" key="1">
    <citation type="submission" date="2022-05" db="EMBL/GenBank/DDBJ databases">
        <title>Comparative genomics of Staphylococcus equorum isolates.</title>
        <authorList>
            <person name="Luelf R.H."/>
        </authorList>
    </citation>
    <scope>NUCLEOTIDE SEQUENCE</scope>
    <source>
        <strain evidence="11">TMW 2.2343</strain>
    </source>
</reference>
<dbReference type="InterPro" id="IPR015947">
    <property type="entry name" value="PUA-like_sf"/>
</dbReference>